<dbReference type="OrthoDB" id="8478472at2"/>
<proteinExistence type="predicted"/>
<accession>A0A3G8JTV6</accession>
<dbReference type="PANTHER" id="PTHR39420">
    <property type="match status" value="1"/>
</dbReference>
<dbReference type="AlphaFoldDB" id="A0A3G8JTV6"/>
<dbReference type="RefSeq" id="WP_124710772.1">
    <property type="nucleotide sequence ID" value="NZ_CP033972.1"/>
</dbReference>
<dbReference type="InterPro" id="IPR018766">
    <property type="entry name" value="Zinicin_2"/>
</dbReference>
<gene>
    <name evidence="2" type="ORF">D7316_05208</name>
</gene>
<dbReference type="KEGG" id="gom:D7316_05208"/>
<evidence type="ECO:0000313" key="2">
    <source>
        <dbReference type="EMBL" id="AZG48591.1"/>
    </source>
</evidence>
<sequence length="505" mass="53334">MNDLPFGFSPSDDDDRSRDDRGKDKRGGDDGGTGGSSGNPGGAQNPFGFSAGGEGFDPSSFDPSQLGQMFSQLGSMLSGMGSGMTAGSGGGPVNYQVATNLARQQIGKFTPVLDKETQAVADAVRLAEVWLDDVTNFPAGVSKSVAWTPVQWLEESLPTWKRLCDPVASQLSKTWEQNLPAEAAQFAGPMMGMLTQMSGMAFGTQLGQGLGQLAKEVLTSTDVGLPLAPEGVAVLLPEAIASFAEGLEQPAQEIIVFLAAREAAHVRLFTHVGWLRQRLLSTVEEYARGISIDFSGIADLTEGVDPQQLLSDPSKLEELIGSSASFEPTTTPEQQAALARLETLLALVEGWVEQVVSKALDDRIPSSVALTETMRRRRASGGPAEQTFATLVGLELRPRKVREASALWQQLLEAGDVATRDGVWAHPDLMPDSSDLDHPAAFIDGVIGGGASSFDDPIAQLEQTLAQERAAEKSAGEDSGDTGGGENSTDGRPDGDTDEDPPQPH</sequence>
<organism evidence="2 3">
    <name type="scientific">Gordonia insulae</name>
    <dbReference type="NCBI Taxonomy" id="2420509"/>
    <lineage>
        <taxon>Bacteria</taxon>
        <taxon>Bacillati</taxon>
        <taxon>Actinomycetota</taxon>
        <taxon>Actinomycetes</taxon>
        <taxon>Mycobacteriales</taxon>
        <taxon>Gordoniaceae</taxon>
        <taxon>Gordonia</taxon>
    </lineage>
</organism>
<feature type="region of interest" description="Disordered" evidence="1">
    <location>
        <begin position="1"/>
        <end position="67"/>
    </location>
</feature>
<dbReference type="Proteomes" id="UP000271469">
    <property type="component" value="Chromosome"/>
</dbReference>
<reference evidence="2 3" key="1">
    <citation type="submission" date="2018-11" db="EMBL/GenBank/DDBJ databases">
        <title>Gordonia insulae sp. nov., isolated from an island soil.</title>
        <authorList>
            <person name="Kim Y.S."/>
            <person name="Kim S.B."/>
        </authorList>
    </citation>
    <scope>NUCLEOTIDE SEQUENCE [LARGE SCALE GENOMIC DNA]</scope>
    <source>
        <strain evidence="2 3">MMS17-SY073</strain>
    </source>
</reference>
<protein>
    <recommendedName>
        <fullName evidence="4">Hydrolase</fullName>
    </recommendedName>
</protein>
<dbReference type="EMBL" id="CP033972">
    <property type="protein sequence ID" value="AZG48591.1"/>
    <property type="molecule type" value="Genomic_DNA"/>
</dbReference>
<dbReference type="PANTHER" id="PTHR39420:SF2">
    <property type="entry name" value="HYDROLASE"/>
    <property type="match status" value="1"/>
</dbReference>
<dbReference type="InterPro" id="IPR042271">
    <property type="entry name" value="Zinicin_2_N"/>
</dbReference>
<feature type="compositionally biased region" description="Gly residues" evidence="1">
    <location>
        <begin position="30"/>
        <end position="41"/>
    </location>
</feature>
<dbReference type="Pfam" id="PF10103">
    <property type="entry name" value="Zincin_2"/>
    <property type="match status" value="1"/>
</dbReference>
<dbReference type="NCBIfam" id="TIGR03624">
    <property type="entry name" value="putative hydrolase"/>
    <property type="match status" value="1"/>
</dbReference>
<evidence type="ECO:0000313" key="3">
    <source>
        <dbReference type="Proteomes" id="UP000271469"/>
    </source>
</evidence>
<keyword evidence="3" id="KW-1185">Reference proteome</keyword>
<dbReference type="SUPFAM" id="SSF55486">
    <property type="entry name" value="Metalloproteases ('zincins'), catalytic domain"/>
    <property type="match status" value="1"/>
</dbReference>
<evidence type="ECO:0000256" key="1">
    <source>
        <dbReference type="SAM" id="MobiDB-lite"/>
    </source>
</evidence>
<feature type="region of interest" description="Disordered" evidence="1">
    <location>
        <begin position="465"/>
        <end position="505"/>
    </location>
</feature>
<feature type="compositionally biased region" description="Acidic residues" evidence="1">
    <location>
        <begin position="496"/>
        <end position="505"/>
    </location>
</feature>
<name>A0A3G8JTV6_9ACTN</name>
<evidence type="ECO:0008006" key="4">
    <source>
        <dbReference type="Google" id="ProtNLM"/>
    </source>
</evidence>
<feature type="compositionally biased region" description="Basic and acidic residues" evidence="1">
    <location>
        <begin position="15"/>
        <end position="29"/>
    </location>
</feature>
<dbReference type="Gene3D" id="1.20.150.30">
    <property type="entry name" value="Zincin-like metallopeptidase, N-terminal domain"/>
    <property type="match status" value="1"/>
</dbReference>